<sequence>MYGLIWRLLPGNWFVKLIFALILIAAVVLLLMQYVFPVVAPYMPFNNATVTDGSGGQ</sequence>
<dbReference type="Proteomes" id="UP000217564">
    <property type="component" value="Unassembled WGS sequence"/>
</dbReference>
<organism evidence="2 11">
    <name type="scientific">Brevibacterium aurantiacum</name>
    <dbReference type="NCBI Taxonomy" id="273384"/>
    <lineage>
        <taxon>Bacteria</taxon>
        <taxon>Bacillati</taxon>
        <taxon>Actinomycetota</taxon>
        <taxon>Actinomycetes</taxon>
        <taxon>Micrococcales</taxon>
        <taxon>Brevibacteriaceae</taxon>
        <taxon>Brevibacterium</taxon>
    </lineage>
</organism>
<evidence type="ECO:0000313" key="16">
    <source>
        <dbReference type="Proteomes" id="UP000218620"/>
    </source>
</evidence>
<evidence type="ECO:0000313" key="19">
    <source>
        <dbReference type="Proteomes" id="UP000234525"/>
    </source>
</evidence>
<dbReference type="Proteomes" id="UP000094793">
    <property type="component" value="Chromosome"/>
</dbReference>
<evidence type="ECO:0000313" key="2">
    <source>
        <dbReference type="EMBL" id="AOP51760.1"/>
    </source>
</evidence>
<dbReference type="PATRIC" id="fig|1703.10.peg.39"/>
<evidence type="ECO:0000313" key="15">
    <source>
        <dbReference type="Proteomes" id="UP000218377"/>
    </source>
</evidence>
<evidence type="ECO:0000313" key="7">
    <source>
        <dbReference type="EMBL" id="PCC54238.1"/>
    </source>
</evidence>
<dbReference type="EMBL" id="NRGP01000002">
    <property type="protein sequence ID" value="PCC48331.1"/>
    <property type="molecule type" value="Genomic_DNA"/>
</dbReference>
<dbReference type="Proteomes" id="UP000218620">
    <property type="component" value="Unassembled WGS sequence"/>
</dbReference>
<dbReference type="EMBL" id="NRGX01000001">
    <property type="protein sequence ID" value="PCC18227.1"/>
    <property type="molecule type" value="Genomic_DNA"/>
</dbReference>
<dbReference type="EMBL" id="FXZB01000002">
    <property type="protein sequence ID" value="SMX66291.1"/>
    <property type="molecule type" value="Genomic_DNA"/>
</dbReference>
<evidence type="ECO:0000313" key="8">
    <source>
        <dbReference type="EMBL" id="SMX66291.1"/>
    </source>
</evidence>
<name>A0A1D7VYF3_BREAU</name>
<dbReference type="Proteomes" id="UP000234327">
    <property type="component" value="Unassembled WGS sequence"/>
</dbReference>
<dbReference type="EMBL" id="NRGQ01000004">
    <property type="protein sequence ID" value="PCC44136.1"/>
    <property type="molecule type" value="Genomic_DNA"/>
</dbReference>
<dbReference type="Proteomes" id="UP000217881">
    <property type="component" value="Unassembled WGS sequence"/>
</dbReference>
<gene>
    <name evidence="8" type="ORF">BAUR9175_00453</name>
    <name evidence="9" type="ORF">BAURA63_00657</name>
    <name evidence="10" type="ORF">BAURA86_01741</name>
    <name evidence="2" type="ORF">BLSMQ_0038</name>
    <name evidence="7" type="ORF">CIK59_07680</name>
    <name evidence="6" type="ORF">CIK62_05225</name>
    <name evidence="5" type="ORF">CIK64_01125</name>
    <name evidence="4" type="ORF">CIK65_03385</name>
    <name evidence="3" type="ORF">CIK79_07975</name>
</gene>
<dbReference type="RefSeq" id="WP_009884833.1">
    <property type="nucleotide sequence ID" value="NZ_AAGP01000041.1"/>
</dbReference>
<keyword evidence="1" id="KW-1133">Transmembrane helix</keyword>
<dbReference type="Proteomes" id="UP000234525">
    <property type="component" value="Unassembled WGS sequence"/>
</dbReference>
<accession>A0A2H1JIR5</accession>
<dbReference type="EMBL" id="FXZI01000005">
    <property type="protein sequence ID" value="SMX87405.1"/>
    <property type="molecule type" value="Genomic_DNA"/>
</dbReference>
<protein>
    <submittedName>
        <fullName evidence="2">Uncharacterized protein</fullName>
    </submittedName>
</protein>
<dbReference type="Proteomes" id="UP000217720">
    <property type="component" value="Unassembled WGS sequence"/>
</dbReference>
<evidence type="ECO:0000256" key="1">
    <source>
        <dbReference type="SAM" id="Phobius"/>
    </source>
</evidence>
<evidence type="ECO:0000313" key="12">
    <source>
        <dbReference type="Proteomes" id="UP000217564"/>
    </source>
</evidence>
<evidence type="ECO:0000313" key="6">
    <source>
        <dbReference type="EMBL" id="PCC51083.1"/>
    </source>
</evidence>
<dbReference type="EMBL" id="NRHA01000010">
    <property type="protein sequence ID" value="PCC54238.1"/>
    <property type="molecule type" value="Genomic_DNA"/>
</dbReference>
<evidence type="ECO:0000313" key="14">
    <source>
        <dbReference type="Proteomes" id="UP000217881"/>
    </source>
</evidence>
<dbReference type="EMBL" id="FXYZ01000002">
    <property type="protein sequence ID" value="SMX68321.1"/>
    <property type="molecule type" value="Genomic_DNA"/>
</dbReference>
<evidence type="ECO:0000313" key="4">
    <source>
        <dbReference type="EMBL" id="PCC44136.1"/>
    </source>
</evidence>
<dbReference type="eggNOG" id="ENOG5033BI6">
    <property type="taxonomic scope" value="Bacteria"/>
</dbReference>
<feature type="transmembrane region" description="Helical" evidence="1">
    <location>
        <begin position="12"/>
        <end position="36"/>
    </location>
</feature>
<reference evidence="17 18" key="4">
    <citation type="submission" date="2017-03" db="EMBL/GenBank/DDBJ databases">
        <authorList>
            <person name="Afonso C.L."/>
            <person name="Miller P.J."/>
            <person name="Scott M.A."/>
            <person name="Spackman E."/>
            <person name="Goraichik I."/>
            <person name="Dimitrov K.M."/>
            <person name="Suarez D.L."/>
            <person name="Swayne D.E."/>
        </authorList>
    </citation>
    <scope>NUCLEOTIDE SEQUENCE [LARGE SCALE GENOMIC DNA]</scope>
    <source>
        <strain evidence="9">6</strain>
        <strain evidence="18">6(3)</strain>
        <strain evidence="10">8</strain>
        <strain evidence="17">8(6)</strain>
        <strain evidence="8">ATCC 9175</strain>
    </source>
</reference>
<keyword evidence="19" id="KW-1185">Reference proteome</keyword>
<dbReference type="EMBL" id="NRGO01000005">
    <property type="protein sequence ID" value="PCC51083.1"/>
    <property type="molecule type" value="Genomic_DNA"/>
</dbReference>
<reference evidence="12 13" key="3">
    <citation type="journal article" date="2017" name="Elife">
        <title>Extensive horizontal gene transfer in cheese-associated bacteria.</title>
        <authorList>
            <person name="Bonham K.S."/>
            <person name="Wolfe B.E."/>
            <person name="Dutton R.J."/>
        </authorList>
    </citation>
    <scope>NUCLEOTIDE SEQUENCE [LARGE SCALE GENOMIC DNA]</scope>
    <source>
        <strain evidence="7 14">738_8</strain>
        <strain evidence="6 13">900_6</strain>
        <strain evidence="5 12">947_7</strain>
        <strain evidence="4 16">962_8</strain>
        <strain evidence="3 15">JB5</strain>
    </source>
</reference>
<reference evidence="11" key="2">
    <citation type="submission" date="2016-09" db="EMBL/GenBank/DDBJ databases">
        <title>Complete Genome Sequence of Brevibacterium linens SMQ-1335.</title>
        <authorList>
            <person name="de Melo A.G."/>
            <person name="Labrie S.J."/>
            <person name="Dumaresq J."/>
            <person name="Roberts R.J."/>
            <person name="Tremblay D.M."/>
            <person name="Moineau S."/>
        </authorList>
    </citation>
    <scope>NUCLEOTIDE SEQUENCE [LARGE SCALE GENOMIC DNA]</scope>
    <source>
        <strain evidence="11">SMQ-1335</strain>
    </source>
</reference>
<keyword evidence="1" id="KW-0812">Transmembrane</keyword>
<evidence type="ECO:0000313" key="9">
    <source>
        <dbReference type="EMBL" id="SMX68321.1"/>
    </source>
</evidence>
<accession>A0A2A3X3Y4</accession>
<dbReference type="Proteomes" id="UP000218377">
    <property type="component" value="Unassembled WGS sequence"/>
</dbReference>
<evidence type="ECO:0000313" key="13">
    <source>
        <dbReference type="Proteomes" id="UP000217720"/>
    </source>
</evidence>
<proteinExistence type="predicted"/>
<evidence type="ECO:0000313" key="11">
    <source>
        <dbReference type="Proteomes" id="UP000094793"/>
    </source>
</evidence>
<dbReference type="KEGG" id="blin:BLSMQ_0038"/>
<dbReference type="GeneID" id="60908094"/>
<evidence type="ECO:0000313" key="10">
    <source>
        <dbReference type="EMBL" id="SMX87405.1"/>
    </source>
</evidence>
<dbReference type="AlphaFoldDB" id="A0A1D7VYF3"/>
<evidence type="ECO:0000313" key="17">
    <source>
        <dbReference type="Proteomes" id="UP000234300"/>
    </source>
</evidence>
<evidence type="ECO:0000313" key="5">
    <source>
        <dbReference type="EMBL" id="PCC48331.1"/>
    </source>
</evidence>
<reference evidence="2" key="1">
    <citation type="submission" date="2016-09" db="EMBL/GenBank/DDBJ databases">
        <title>Complete Genome Sequence of Brevibacterium aurantiacum SMQ-1335.</title>
        <authorList>
            <person name="de Melo A.G."/>
            <person name="Labrie S.J."/>
            <person name="Dumaresq J."/>
            <person name="Roberts R.J."/>
            <person name="Tremblay D.M."/>
            <person name="Moineau S."/>
        </authorList>
    </citation>
    <scope>NUCLEOTIDE SEQUENCE</scope>
    <source>
        <strain evidence="2">SMQ-1335</strain>
    </source>
</reference>
<dbReference type="Proteomes" id="UP000234300">
    <property type="component" value="Unassembled WGS sequence"/>
</dbReference>
<evidence type="ECO:0000313" key="3">
    <source>
        <dbReference type="EMBL" id="PCC18227.1"/>
    </source>
</evidence>
<keyword evidence="1" id="KW-0472">Membrane</keyword>
<accession>A0A1D7VYF3</accession>
<reference evidence="19" key="5">
    <citation type="submission" date="2017-03" db="EMBL/GenBank/DDBJ databases">
        <authorList>
            <person name="Monnet C."/>
        </authorList>
    </citation>
    <scope>NUCLEOTIDE SEQUENCE [LARGE SCALE GENOMIC DNA]</scope>
    <source>
        <strain evidence="19">ATCC 9175</strain>
    </source>
</reference>
<dbReference type="EMBL" id="CP017150">
    <property type="protein sequence ID" value="AOP51760.1"/>
    <property type="molecule type" value="Genomic_DNA"/>
</dbReference>
<evidence type="ECO:0000313" key="18">
    <source>
        <dbReference type="Proteomes" id="UP000234327"/>
    </source>
</evidence>